<dbReference type="Gene3D" id="3.40.50.1820">
    <property type="entry name" value="alpha/beta hydrolase"/>
    <property type="match status" value="1"/>
</dbReference>
<organism evidence="4 5">
    <name type="scientific">Cladophialophora immunda</name>
    <dbReference type="NCBI Taxonomy" id="569365"/>
    <lineage>
        <taxon>Eukaryota</taxon>
        <taxon>Fungi</taxon>
        <taxon>Dikarya</taxon>
        <taxon>Ascomycota</taxon>
        <taxon>Pezizomycotina</taxon>
        <taxon>Eurotiomycetes</taxon>
        <taxon>Chaetothyriomycetidae</taxon>
        <taxon>Chaetothyriales</taxon>
        <taxon>Herpotrichiellaceae</taxon>
        <taxon>Cladophialophora</taxon>
    </lineage>
</organism>
<dbReference type="EMBL" id="KN847046">
    <property type="protein sequence ID" value="KIW23511.1"/>
    <property type="molecule type" value="Genomic_DNA"/>
</dbReference>
<dbReference type="SUPFAM" id="SSF53474">
    <property type="entry name" value="alpha/beta-Hydrolases"/>
    <property type="match status" value="1"/>
</dbReference>
<reference evidence="4 5" key="1">
    <citation type="submission" date="2015-01" db="EMBL/GenBank/DDBJ databases">
        <title>The Genome Sequence of Cladophialophora immunda CBS83496.</title>
        <authorList>
            <consortium name="The Broad Institute Genomics Platform"/>
            <person name="Cuomo C."/>
            <person name="de Hoog S."/>
            <person name="Gorbushina A."/>
            <person name="Stielow B."/>
            <person name="Teixiera M."/>
            <person name="Abouelleil A."/>
            <person name="Chapman S.B."/>
            <person name="Priest M."/>
            <person name="Young S.K."/>
            <person name="Wortman J."/>
            <person name="Nusbaum C."/>
            <person name="Birren B."/>
        </authorList>
    </citation>
    <scope>NUCLEOTIDE SEQUENCE [LARGE SCALE GENOMIC DNA]</scope>
    <source>
        <strain evidence="4 5">CBS 83496</strain>
    </source>
</reference>
<evidence type="ECO:0008006" key="6">
    <source>
        <dbReference type="Google" id="ProtNLM"/>
    </source>
</evidence>
<feature type="domain" description="Peptidase S9 prolyl oligopeptidase catalytic" evidence="2">
    <location>
        <begin position="248"/>
        <end position="308"/>
    </location>
</feature>
<dbReference type="Proteomes" id="UP000054466">
    <property type="component" value="Unassembled WGS sequence"/>
</dbReference>
<evidence type="ECO:0000259" key="3">
    <source>
        <dbReference type="Pfam" id="PF07859"/>
    </source>
</evidence>
<dbReference type="STRING" id="569365.A0A0D1Z7G6"/>
<dbReference type="GeneID" id="27350897"/>
<dbReference type="InterPro" id="IPR050300">
    <property type="entry name" value="GDXG_lipolytic_enzyme"/>
</dbReference>
<protein>
    <recommendedName>
        <fullName evidence="6">Alpha/beta hydrolase fold-3 domain-containing protein</fullName>
    </recommendedName>
</protein>
<evidence type="ECO:0000259" key="2">
    <source>
        <dbReference type="Pfam" id="PF00326"/>
    </source>
</evidence>
<dbReference type="AlphaFoldDB" id="A0A0D1Z7G6"/>
<evidence type="ECO:0000313" key="5">
    <source>
        <dbReference type="Proteomes" id="UP000054466"/>
    </source>
</evidence>
<evidence type="ECO:0000313" key="4">
    <source>
        <dbReference type="EMBL" id="KIW23511.1"/>
    </source>
</evidence>
<feature type="domain" description="Alpha/beta hydrolase fold-3" evidence="3">
    <location>
        <begin position="45"/>
        <end position="210"/>
    </location>
</feature>
<keyword evidence="1" id="KW-0378">Hydrolase</keyword>
<dbReference type="Pfam" id="PF07859">
    <property type="entry name" value="Abhydrolase_3"/>
    <property type="match status" value="1"/>
</dbReference>
<proteinExistence type="predicted"/>
<dbReference type="VEuPathDB" id="FungiDB:PV07_11703"/>
<dbReference type="InterPro" id="IPR013094">
    <property type="entry name" value="AB_hydrolase_3"/>
</dbReference>
<dbReference type="PANTHER" id="PTHR48081">
    <property type="entry name" value="AB HYDROLASE SUPERFAMILY PROTEIN C4A8.06C"/>
    <property type="match status" value="1"/>
</dbReference>
<dbReference type="Pfam" id="PF00326">
    <property type="entry name" value="Peptidase_S9"/>
    <property type="match status" value="1"/>
</dbReference>
<name>A0A0D1Z7G6_9EURO</name>
<dbReference type="GO" id="GO:0006508">
    <property type="term" value="P:proteolysis"/>
    <property type="evidence" value="ECO:0007669"/>
    <property type="project" value="InterPro"/>
</dbReference>
<gene>
    <name evidence="4" type="ORF">PV07_11703</name>
</gene>
<keyword evidence="5" id="KW-1185">Reference proteome</keyword>
<evidence type="ECO:0000256" key="1">
    <source>
        <dbReference type="ARBA" id="ARBA00022801"/>
    </source>
</evidence>
<dbReference type="RefSeq" id="XP_016243727.1">
    <property type="nucleotide sequence ID" value="XM_016399165.1"/>
</dbReference>
<dbReference type="InterPro" id="IPR001375">
    <property type="entry name" value="Peptidase_S9_cat"/>
</dbReference>
<dbReference type="GO" id="GO:0008236">
    <property type="term" value="F:serine-type peptidase activity"/>
    <property type="evidence" value="ECO:0007669"/>
    <property type="project" value="InterPro"/>
</dbReference>
<dbReference type="InterPro" id="IPR029058">
    <property type="entry name" value="AB_hydrolase_fold"/>
</dbReference>
<accession>A0A0D1Z7G6</accession>
<dbReference type="OrthoDB" id="19653at2759"/>
<sequence length="334" mass="36302">MDSPKYSAFTVLETAYKVVDNHHPIHVYTLIPKALPSPRTPRPVLVKFHGGFLMTGTALYPDWFAGWLVAYALRHGAVVVLPNYRLAPEATGVEILADLRDFWAWLGAEFQGYLAGEPAAGGEEGVQVDLGRVLTVGESAGGYLSVQSVLLESGPPPGIRAAIAIYPVLDLKARFYTEEYAPKVVLGAPTIPGEVMAEHLRAIEEDAKRGQRRVVSSATPPERLPLCLSMVQQGLMTKLLGEERVLFPLETVEDVSPHQVPPVLVIHGRDDTAVPVEGSEKWVGKAREKLGDAKVALVVQPGEHGFDADENVTLDTPWLKDALVPITKAWLGTE</sequence>
<dbReference type="PANTHER" id="PTHR48081:SF3">
    <property type="entry name" value="ALPHA_BETA HYDROLASE FOLD-3 DOMAIN-CONTAINING PROTEIN"/>
    <property type="match status" value="1"/>
</dbReference>
<dbReference type="HOGENOM" id="CLU_012494_9_1_1"/>